<evidence type="ECO:0000313" key="2">
    <source>
        <dbReference type="EMBL" id="TGB00320.1"/>
    </source>
</evidence>
<dbReference type="NCBIfam" id="NF005825">
    <property type="entry name" value="PRK07714.1"/>
    <property type="match status" value="1"/>
</dbReference>
<feature type="domain" description="Ribosomal protein eL8/eL30/eS12/Gadd45" evidence="1">
    <location>
        <begin position="11"/>
        <end position="92"/>
    </location>
</feature>
<dbReference type="OrthoDB" id="9794863at2"/>
<name>A0A4Z0GTK9_9BACL</name>
<evidence type="ECO:0000259" key="1">
    <source>
        <dbReference type="Pfam" id="PF01248"/>
    </source>
</evidence>
<dbReference type="Gene3D" id="3.30.1330.30">
    <property type="match status" value="1"/>
</dbReference>
<dbReference type="EMBL" id="SRJD01000001">
    <property type="protein sequence ID" value="TGB00320.1"/>
    <property type="molecule type" value="Genomic_DNA"/>
</dbReference>
<dbReference type="InterPro" id="IPR029064">
    <property type="entry name" value="Ribosomal_eL30-like_sf"/>
</dbReference>
<dbReference type="SUPFAM" id="SSF55315">
    <property type="entry name" value="L30e-like"/>
    <property type="match status" value="1"/>
</dbReference>
<evidence type="ECO:0000313" key="3">
    <source>
        <dbReference type="Proteomes" id="UP000298347"/>
    </source>
</evidence>
<proteinExistence type="predicted"/>
<comment type="caution">
    <text evidence="2">The sequence shown here is derived from an EMBL/GenBank/DDBJ whole genome shotgun (WGS) entry which is preliminary data.</text>
</comment>
<sequence length="107" mass="11464">MPQKNKNWVPLLGLARRAGKVVSGEDTVLRMIRDQKAKAVIISLDASARTKKTVGNKCSYYQVPLLQVPDRVQLGQAIGQPARVLAAVTDAGFAGGLIERLGPSIRG</sequence>
<keyword evidence="3" id="KW-1185">Reference proteome</keyword>
<accession>A0A4Z0GTK9</accession>
<organism evidence="2 3">
    <name type="scientific">Sporolactobacillus shoreae</name>
    <dbReference type="NCBI Taxonomy" id="1465501"/>
    <lineage>
        <taxon>Bacteria</taxon>
        <taxon>Bacillati</taxon>
        <taxon>Bacillota</taxon>
        <taxon>Bacilli</taxon>
        <taxon>Bacillales</taxon>
        <taxon>Sporolactobacillaceae</taxon>
        <taxon>Sporolactobacillus</taxon>
    </lineage>
</organism>
<dbReference type="Pfam" id="PF01248">
    <property type="entry name" value="Ribosomal_L7Ae"/>
    <property type="match status" value="1"/>
</dbReference>
<dbReference type="InterPro" id="IPR004038">
    <property type="entry name" value="Ribosomal_eL8/eL30/eS12/Gad45"/>
</dbReference>
<dbReference type="Proteomes" id="UP000298347">
    <property type="component" value="Unassembled WGS sequence"/>
</dbReference>
<dbReference type="RefSeq" id="WP_135346966.1">
    <property type="nucleotide sequence ID" value="NZ_SRJD01000001.1"/>
</dbReference>
<dbReference type="AlphaFoldDB" id="A0A4Z0GTK9"/>
<reference evidence="2 3" key="1">
    <citation type="journal article" date="2015" name="Int. J. Syst. Evol. Microbiol.">
        <title>Sporolactobacillus shoreae sp. nov. and Sporolactobacillus spathodeae sp. nov., two spore-forming lactic acid bacteria isolated from tree barks in Thailand.</title>
        <authorList>
            <person name="Thamacharoensuk T."/>
            <person name="Kitahara M."/>
            <person name="Ohkuma M."/>
            <person name="Thongchul N."/>
            <person name="Tanasupawat S."/>
        </authorList>
    </citation>
    <scope>NUCLEOTIDE SEQUENCE [LARGE SCALE GENOMIC DNA]</scope>
    <source>
        <strain evidence="2 3">BK92</strain>
    </source>
</reference>
<gene>
    <name evidence="2" type="ORF">E4665_01195</name>
</gene>
<protein>
    <submittedName>
        <fullName evidence="2">YlxQ family RNA-binding protein</fullName>
    </submittedName>
</protein>